<evidence type="ECO:0000259" key="3">
    <source>
        <dbReference type="PROSITE" id="PS50883"/>
    </source>
</evidence>
<reference evidence="5 6" key="1">
    <citation type="submission" date="2021-06" db="EMBL/GenBank/DDBJ databases">
        <title>Bacillus sp. RD4P76, an endophyte from a halophyte.</title>
        <authorList>
            <person name="Sun J.-Q."/>
        </authorList>
    </citation>
    <scope>NUCLEOTIDE SEQUENCE [LARGE SCALE GENOMIC DNA]</scope>
    <source>
        <strain evidence="5 6">CGMCC 1.15917</strain>
    </source>
</reference>
<evidence type="ECO:0000259" key="1">
    <source>
        <dbReference type="PROSITE" id="PS50112"/>
    </source>
</evidence>
<feature type="domain" description="PAS" evidence="1">
    <location>
        <begin position="27"/>
        <end position="73"/>
    </location>
</feature>
<dbReference type="SMART" id="SM00267">
    <property type="entry name" value="GGDEF"/>
    <property type="match status" value="1"/>
</dbReference>
<dbReference type="PROSITE" id="PS50112">
    <property type="entry name" value="PAS"/>
    <property type="match status" value="1"/>
</dbReference>
<dbReference type="PROSITE" id="PS50883">
    <property type="entry name" value="EAL"/>
    <property type="match status" value="1"/>
</dbReference>
<evidence type="ECO:0000259" key="4">
    <source>
        <dbReference type="PROSITE" id="PS50887"/>
    </source>
</evidence>
<comment type="caution">
    <text evidence="5">The sequence shown here is derived from an EMBL/GenBank/DDBJ whole genome shotgun (WGS) entry which is preliminary data.</text>
</comment>
<dbReference type="Pfam" id="PF00990">
    <property type="entry name" value="GGDEF"/>
    <property type="match status" value="1"/>
</dbReference>
<dbReference type="PANTHER" id="PTHR44757">
    <property type="entry name" value="DIGUANYLATE CYCLASE DGCP"/>
    <property type="match status" value="1"/>
</dbReference>
<dbReference type="EMBL" id="JAHQCS010000011">
    <property type="protein sequence ID" value="MBU9710245.1"/>
    <property type="molecule type" value="Genomic_DNA"/>
</dbReference>
<dbReference type="InterPro" id="IPR001633">
    <property type="entry name" value="EAL_dom"/>
</dbReference>
<dbReference type="InterPro" id="IPR000160">
    <property type="entry name" value="GGDEF_dom"/>
</dbReference>
<dbReference type="CDD" id="cd01949">
    <property type="entry name" value="GGDEF"/>
    <property type="match status" value="1"/>
</dbReference>
<dbReference type="InterPro" id="IPR000014">
    <property type="entry name" value="PAS"/>
</dbReference>
<dbReference type="Pfam" id="PF13426">
    <property type="entry name" value="PAS_9"/>
    <property type="match status" value="1"/>
</dbReference>
<dbReference type="InterPro" id="IPR001610">
    <property type="entry name" value="PAC"/>
</dbReference>
<dbReference type="CDD" id="cd00130">
    <property type="entry name" value="PAS"/>
    <property type="match status" value="1"/>
</dbReference>
<dbReference type="Proteomes" id="UP000784880">
    <property type="component" value="Unassembled WGS sequence"/>
</dbReference>
<evidence type="ECO:0000313" key="6">
    <source>
        <dbReference type="Proteomes" id="UP000784880"/>
    </source>
</evidence>
<dbReference type="SMART" id="SM00052">
    <property type="entry name" value="EAL"/>
    <property type="match status" value="1"/>
</dbReference>
<feature type="domain" description="EAL" evidence="3">
    <location>
        <begin position="308"/>
        <end position="564"/>
    </location>
</feature>
<accession>A0ABS6J9I9</accession>
<dbReference type="NCBIfam" id="TIGR00254">
    <property type="entry name" value="GGDEF"/>
    <property type="match status" value="1"/>
</dbReference>
<feature type="domain" description="PAC" evidence="2">
    <location>
        <begin position="86"/>
        <end position="140"/>
    </location>
</feature>
<name>A0ABS6J9I9_9BACI</name>
<keyword evidence="6" id="KW-1185">Reference proteome</keyword>
<dbReference type="Pfam" id="PF00563">
    <property type="entry name" value="EAL"/>
    <property type="match status" value="1"/>
</dbReference>
<dbReference type="PROSITE" id="PS50887">
    <property type="entry name" value="GGDEF"/>
    <property type="match status" value="1"/>
</dbReference>
<dbReference type="SMART" id="SM00086">
    <property type="entry name" value="PAC"/>
    <property type="match status" value="1"/>
</dbReference>
<sequence length="570" mass="65789">MFSFNEEQVDISEIDYLFDLSVALDKSSALVITDAEGRITYTNDKFCEISKYSKGELVGKTHGIIKSGYHPKEFYESMWNELLAGNIWEGDIKNRAKDGTYYWVQTTIVPILNESQKPVKYVAIRNDVTRHKETEEIVEDILYYDELTTLPNKKALLEHLNQLSLSKTAFAILLLDLDDFKIINGTYGHGFGDETLKEVSDRLTGIQLNQETVFRISSDEFIIIVEKVTNYKLFHTINRYLSIFQKPFKIQRKELFIKSTIGVSAFPEHHTNIEKLLQYADIAMYSARKSDSPFMFYHEEMFSSISKRHIVEKSLIKSINNMNSSGFHLYYQPQYNIQSEKIVGMEALIRWDHPDFGSFLPNDFIPIAEETGLIVPLGLWTLEKACHDMKKLQDRFGVNFPISVNLSPQQLFQDDFVDTVKETLWKYTLEPTSLCLEITEGLLMENLTIAEHKIKQLKEFGVKVALDDFGSKYSSLNYLMNLPLDIVKIDKSFIQKLTDSNVQKIVTTMLFLLDHLKLEVIVEGIETEDHLAFLLSNQCTTVQGFLFGRPMPLDHFQKLLKEPETMVNKT</sequence>
<gene>
    <name evidence="5" type="ORF">KS419_00515</name>
</gene>
<dbReference type="CDD" id="cd01948">
    <property type="entry name" value="EAL"/>
    <property type="match status" value="1"/>
</dbReference>
<dbReference type="PROSITE" id="PS50113">
    <property type="entry name" value="PAC"/>
    <property type="match status" value="1"/>
</dbReference>
<organism evidence="5 6">
    <name type="scientific">Evansella tamaricis</name>
    <dbReference type="NCBI Taxonomy" id="2069301"/>
    <lineage>
        <taxon>Bacteria</taxon>
        <taxon>Bacillati</taxon>
        <taxon>Bacillota</taxon>
        <taxon>Bacilli</taxon>
        <taxon>Bacillales</taxon>
        <taxon>Bacillaceae</taxon>
        <taxon>Evansella</taxon>
    </lineage>
</organism>
<evidence type="ECO:0000259" key="2">
    <source>
        <dbReference type="PROSITE" id="PS50113"/>
    </source>
</evidence>
<dbReference type="InterPro" id="IPR052155">
    <property type="entry name" value="Biofilm_reg_signaling"/>
</dbReference>
<dbReference type="RefSeq" id="WP_217064139.1">
    <property type="nucleotide sequence ID" value="NZ_JAHQCS010000011.1"/>
</dbReference>
<dbReference type="PANTHER" id="PTHR44757:SF2">
    <property type="entry name" value="BIOFILM ARCHITECTURE MAINTENANCE PROTEIN MBAA"/>
    <property type="match status" value="1"/>
</dbReference>
<dbReference type="InterPro" id="IPR000700">
    <property type="entry name" value="PAS-assoc_C"/>
</dbReference>
<protein>
    <submittedName>
        <fullName evidence="5">Bifunctional diguanylate cyclase/phosphodiesterase</fullName>
    </submittedName>
</protein>
<dbReference type="NCBIfam" id="TIGR00229">
    <property type="entry name" value="sensory_box"/>
    <property type="match status" value="1"/>
</dbReference>
<evidence type="ECO:0000313" key="5">
    <source>
        <dbReference type="EMBL" id="MBU9710245.1"/>
    </source>
</evidence>
<feature type="domain" description="GGDEF" evidence="4">
    <location>
        <begin position="168"/>
        <end position="299"/>
    </location>
</feature>
<proteinExistence type="predicted"/>